<proteinExistence type="predicted"/>
<accession>A0A923LVL6</accession>
<keyword evidence="3" id="KW-0804">Transcription</keyword>
<dbReference type="AlphaFoldDB" id="A0A923LVL6"/>
<reference evidence="5" key="1">
    <citation type="submission" date="2020-08" db="EMBL/GenBank/DDBJ databases">
        <title>Genome public.</title>
        <authorList>
            <person name="Liu C."/>
            <person name="Sun Q."/>
        </authorList>
    </citation>
    <scope>NUCLEOTIDE SEQUENCE</scope>
    <source>
        <strain evidence="5">NSJ-28</strain>
    </source>
</reference>
<keyword evidence="1" id="KW-0805">Transcription regulation</keyword>
<feature type="region of interest" description="Disordered" evidence="4">
    <location>
        <begin position="71"/>
        <end position="98"/>
    </location>
</feature>
<dbReference type="Pfam" id="PF12116">
    <property type="entry name" value="SpoIIID"/>
    <property type="match status" value="1"/>
</dbReference>
<dbReference type="InterPro" id="IPR014208">
    <property type="entry name" value="Spore_III_D"/>
</dbReference>
<evidence type="ECO:0000256" key="3">
    <source>
        <dbReference type="ARBA" id="ARBA00023163"/>
    </source>
</evidence>
<dbReference type="Proteomes" id="UP000606499">
    <property type="component" value="Unassembled WGS sequence"/>
</dbReference>
<dbReference type="GO" id="GO:0003677">
    <property type="term" value="F:DNA binding"/>
    <property type="evidence" value="ECO:0007669"/>
    <property type="project" value="UniProtKB-KW"/>
</dbReference>
<keyword evidence="6" id="KW-1185">Reference proteome</keyword>
<dbReference type="EMBL" id="JACOPL010000011">
    <property type="protein sequence ID" value="MBC5726173.1"/>
    <property type="molecule type" value="Genomic_DNA"/>
</dbReference>
<evidence type="ECO:0000313" key="5">
    <source>
        <dbReference type="EMBL" id="MBC5726173.1"/>
    </source>
</evidence>
<dbReference type="InterPro" id="IPR018356">
    <property type="entry name" value="Tscrpt_reg_HTH_DeoR_CS"/>
</dbReference>
<keyword evidence="2" id="KW-0238">DNA-binding</keyword>
<evidence type="ECO:0000256" key="2">
    <source>
        <dbReference type="ARBA" id="ARBA00023125"/>
    </source>
</evidence>
<dbReference type="GO" id="GO:0003700">
    <property type="term" value="F:DNA-binding transcription factor activity"/>
    <property type="evidence" value="ECO:0007669"/>
    <property type="project" value="InterPro"/>
</dbReference>
<sequence>MKGLPEERAVRLAQYMIEEKATVRQTAAKFGISKSTVHKDITTRLKKLNAVLYDRVQEVLYTNKKERHIRGGMATREKYRTQAGRDTARQGKKNGHPC</sequence>
<protein>
    <submittedName>
        <fullName evidence="5">Sporulation transcriptional regulator SpoIIID</fullName>
    </submittedName>
</protein>
<evidence type="ECO:0000256" key="1">
    <source>
        <dbReference type="ARBA" id="ARBA00023015"/>
    </source>
</evidence>
<dbReference type="RefSeq" id="WP_054327249.1">
    <property type="nucleotide sequence ID" value="NZ_JACOPL010000011.1"/>
</dbReference>
<organism evidence="5 6">
    <name type="scientific">Agathobaculum faecis</name>
    <dbReference type="NCBI Taxonomy" id="2763013"/>
    <lineage>
        <taxon>Bacteria</taxon>
        <taxon>Bacillati</taxon>
        <taxon>Bacillota</taxon>
        <taxon>Clostridia</taxon>
        <taxon>Eubacteriales</taxon>
        <taxon>Butyricicoccaceae</taxon>
        <taxon>Agathobaculum</taxon>
    </lineage>
</organism>
<evidence type="ECO:0000256" key="4">
    <source>
        <dbReference type="SAM" id="MobiDB-lite"/>
    </source>
</evidence>
<gene>
    <name evidence="5" type="ORF">H8S45_11985</name>
</gene>
<dbReference type="PROSITE" id="PS00894">
    <property type="entry name" value="HTH_DEOR_1"/>
    <property type="match status" value="1"/>
</dbReference>
<name>A0A923LVL6_9FIRM</name>
<comment type="caution">
    <text evidence="5">The sequence shown here is derived from an EMBL/GenBank/DDBJ whole genome shotgun (WGS) entry which is preliminary data.</text>
</comment>
<evidence type="ECO:0000313" key="6">
    <source>
        <dbReference type="Proteomes" id="UP000606499"/>
    </source>
</evidence>